<gene>
    <name evidence="7" type="ORF">E2I14_05595</name>
</gene>
<dbReference type="Gene3D" id="2.40.30.170">
    <property type="match status" value="1"/>
</dbReference>
<dbReference type="Pfam" id="PF25954">
    <property type="entry name" value="Beta-barrel_RND_2"/>
    <property type="match status" value="1"/>
</dbReference>
<evidence type="ECO:0000259" key="5">
    <source>
        <dbReference type="Pfam" id="PF25954"/>
    </source>
</evidence>
<sequence length="390" mass="41674">MLQHSIRTTFLLGTLAAAMAIALTGCGNASSKTDKTAAAASVLLVAPEDLVTIHNNAFASGPSITGSIQPEKRADLQAEVSSVVLQVYKENGEKVKKGDLIVRLDDTSIRDSLNSAQESERAASQTLDQAQRQYERLKTLRASGMASAQSLEDAEIKRNNSQSDLSAAKTRTVQARQQLQRTEIRAPFDGIVSERKVSNGDTAQIGKALVKVIDPSSVRFEGLVSADAVSQIQVGQKVNFRINGYTGQTFDGVIKRINPEANTVTRQVEVLVSFADKKLPQVSGLYAEGQIEAASVSTLMIPELAIMRSGDKVSAWKVQDKKIHKIDIALGARDQRRGDFVVKSGLSDGDILIRNPSTTLKDGQEVDTSNKPVAPAKPVPAAPAASATKG</sequence>
<dbReference type="EMBL" id="SMYL01000002">
    <property type="protein sequence ID" value="TDK67235.1"/>
    <property type="molecule type" value="Genomic_DNA"/>
</dbReference>
<dbReference type="PANTHER" id="PTHR30469:SF15">
    <property type="entry name" value="HLYD FAMILY OF SECRETION PROTEINS"/>
    <property type="match status" value="1"/>
</dbReference>
<dbReference type="GO" id="GO:1990281">
    <property type="term" value="C:efflux pump complex"/>
    <property type="evidence" value="ECO:0007669"/>
    <property type="project" value="TreeGrafter"/>
</dbReference>
<evidence type="ECO:0000256" key="1">
    <source>
        <dbReference type="ARBA" id="ARBA00009477"/>
    </source>
</evidence>
<dbReference type="Proteomes" id="UP000294829">
    <property type="component" value="Unassembled WGS sequence"/>
</dbReference>
<evidence type="ECO:0000313" key="7">
    <source>
        <dbReference type="EMBL" id="TDK67235.1"/>
    </source>
</evidence>
<dbReference type="PROSITE" id="PS51257">
    <property type="entry name" value="PROKAR_LIPOPROTEIN"/>
    <property type="match status" value="1"/>
</dbReference>
<accession>A0A4R5W4E4</accession>
<evidence type="ECO:0000256" key="4">
    <source>
        <dbReference type="SAM" id="SignalP"/>
    </source>
</evidence>
<feature type="domain" description="CusB-like beta-barrel" evidence="5">
    <location>
        <begin position="228"/>
        <end position="294"/>
    </location>
</feature>
<keyword evidence="2" id="KW-0175">Coiled coil</keyword>
<feature type="domain" description="CzcB-like barrel-sandwich hybrid" evidence="6">
    <location>
        <begin position="74"/>
        <end position="212"/>
    </location>
</feature>
<dbReference type="InterPro" id="IPR006143">
    <property type="entry name" value="RND_pump_MFP"/>
</dbReference>
<proteinExistence type="inferred from homology"/>
<dbReference type="Pfam" id="PF25973">
    <property type="entry name" value="BSH_CzcB"/>
    <property type="match status" value="1"/>
</dbReference>
<dbReference type="RefSeq" id="WP_133326286.1">
    <property type="nucleotide sequence ID" value="NZ_SMYL01000002.1"/>
</dbReference>
<dbReference type="Gene3D" id="2.40.420.20">
    <property type="match status" value="1"/>
</dbReference>
<comment type="caution">
    <text evidence="7">The sequence shown here is derived from an EMBL/GenBank/DDBJ whole genome shotgun (WGS) entry which is preliminary data.</text>
</comment>
<feature type="compositionally biased region" description="Polar residues" evidence="3">
    <location>
        <begin position="356"/>
        <end position="370"/>
    </location>
</feature>
<keyword evidence="4" id="KW-0732">Signal</keyword>
<evidence type="ECO:0000256" key="3">
    <source>
        <dbReference type="SAM" id="MobiDB-lite"/>
    </source>
</evidence>
<dbReference type="AlphaFoldDB" id="A0A4R5W4E4"/>
<dbReference type="Gene3D" id="2.40.50.100">
    <property type="match status" value="1"/>
</dbReference>
<reference evidence="7 8" key="1">
    <citation type="submission" date="2019-03" db="EMBL/GenBank/DDBJ databases">
        <title>Sapientia aquatica gen. nov., sp. nov., isolated from a crater lake.</title>
        <authorList>
            <person name="Felfoldi T."/>
            <person name="Szabo A."/>
            <person name="Toth E."/>
            <person name="Schumann P."/>
            <person name="Keki Z."/>
            <person name="Marialigeti K."/>
            <person name="Mathe I."/>
        </authorList>
    </citation>
    <scope>NUCLEOTIDE SEQUENCE [LARGE SCALE GENOMIC DNA]</scope>
    <source>
        <strain evidence="7 8">SA-152</strain>
    </source>
</reference>
<feature type="region of interest" description="Disordered" evidence="3">
    <location>
        <begin position="356"/>
        <end position="390"/>
    </location>
</feature>
<dbReference type="Gene3D" id="1.10.287.470">
    <property type="entry name" value="Helix hairpin bin"/>
    <property type="match status" value="1"/>
</dbReference>
<dbReference type="GO" id="GO:0015562">
    <property type="term" value="F:efflux transmembrane transporter activity"/>
    <property type="evidence" value="ECO:0007669"/>
    <property type="project" value="TreeGrafter"/>
</dbReference>
<feature type="coiled-coil region" evidence="2">
    <location>
        <begin position="113"/>
        <end position="171"/>
    </location>
</feature>
<dbReference type="SUPFAM" id="SSF111369">
    <property type="entry name" value="HlyD-like secretion proteins"/>
    <property type="match status" value="1"/>
</dbReference>
<feature type="chain" id="PRO_5020215869" evidence="4">
    <location>
        <begin position="30"/>
        <end position="390"/>
    </location>
</feature>
<dbReference type="NCBIfam" id="TIGR01730">
    <property type="entry name" value="RND_mfp"/>
    <property type="match status" value="1"/>
</dbReference>
<organism evidence="7 8">
    <name type="scientific">Sapientia aquatica</name>
    <dbReference type="NCBI Taxonomy" id="1549640"/>
    <lineage>
        <taxon>Bacteria</taxon>
        <taxon>Pseudomonadati</taxon>
        <taxon>Pseudomonadota</taxon>
        <taxon>Betaproteobacteria</taxon>
        <taxon>Burkholderiales</taxon>
        <taxon>Oxalobacteraceae</taxon>
        <taxon>Sapientia</taxon>
    </lineage>
</organism>
<evidence type="ECO:0000259" key="6">
    <source>
        <dbReference type="Pfam" id="PF25973"/>
    </source>
</evidence>
<keyword evidence="8" id="KW-1185">Reference proteome</keyword>
<dbReference type="InterPro" id="IPR058792">
    <property type="entry name" value="Beta-barrel_RND_2"/>
</dbReference>
<dbReference type="OrthoDB" id="9806939at2"/>
<name>A0A4R5W4E4_9BURK</name>
<feature type="signal peptide" evidence="4">
    <location>
        <begin position="1"/>
        <end position="29"/>
    </location>
</feature>
<evidence type="ECO:0000313" key="8">
    <source>
        <dbReference type="Proteomes" id="UP000294829"/>
    </source>
</evidence>
<protein>
    <submittedName>
        <fullName evidence="7">Efflux RND transporter periplasmic adaptor subunit</fullName>
    </submittedName>
</protein>
<dbReference type="InterPro" id="IPR058647">
    <property type="entry name" value="BSH_CzcB-like"/>
</dbReference>
<evidence type="ECO:0000256" key="2">
    <source>
        <dbReference type="SAM" id="Coils"/>
    </source>
</evidence>
<dbReference type="PANTHER" id="PTHR30469">
    <property type="entry name" value="MULTIDRUG RESISTANCE PROTEIN MDTA"/>
    <property type="match status" value="1"/>
</dbReference>
<comment type="similarity">
    <text evidence="1">Belongs to the membrane fusion protein (MFP) (TC 8.A.1) family.</text>
</comment>